<feature type="compositionally biased region" description="Polar residues" evidence="1">
    <location>
        <begin position="100"/>
        <end position="109"/>
    </location>
</feature>
<feature type="domain" description="TCP" evidence="3">
    <location>
        <begin position="33"/>
        <end position="87"/>
    </location>
</feature>
<evidence type="ECO:0000259" key="3">
    <source>
        <dbReference type="PROSITE" id="PS51369"/>
    </source>
</evidence>
<dbReference type="PROSITE" id="PS50011">
    <property type="entry name" value="PROTEIN_KINASE_DOM"/>
    <property type="match status" value="1"/>
</dbReference>
<evidence type="ECO:0000256" key="1">
    <source>
        <dbReference type="SAM" id="MobiDB-lite"/>
    </source>
</evidence>
<dbReference type="Gene3D" id="1.10.510.10">
    <property type="entry name" value="Transferase(Phosphotransferase) domain 1"/>
    <property type="match status" value="1"/>
</dbReference>
<dbReference type="InterPro" id="IPR017887">
    <property type="entry name" value="TF_TCP_subgr"/>
</dbReference>
<dbReference type="SUPFAM" id="SSF56112">
    <property type="entry name" value="Protein kinase-like (PK-like)"/>
    <property type="match status" value="1"/>
</dbReference>
<dbReference type="GO" id="GO:0005524">
    <property type="term" value="F:ATP binding"/>
    <property type="evidence" value="ECO:0007669"/>
    <property type="project" value="InterPro"/>
</dbReference>
<dbReference type="PROSITE" id="PS51369">
    <property type="entry name" value="TCP"/>
    <property type="match status" value="1"/>
</dbReference>
<feature type="domain" description="Protein kinase" evidence="2">
    <location>
        <begin position="58"/>
        <end position="394"/>
    </location>
</feature>
<dbReference type="InterPro" id="IPR011009">
    <property type="entry name" value="Kinase-like_dom_sf"/>
</dbReference>
<dbReference type="AlphaFoldDB" id="A0A2N9HHF6"/>
<dbReference type="InterPro" id="IPR008271">
    <property type="entry name" value="Ser/Thr_kinase_AS"/>
</dbReference>
<dbReference type="EMBL" id="OIVN01003808">
    <property type="protein sequence ID" value="SPD13717.1"/>
    <property type="molecule type" value="Genomic_DNA"/>
</dbReference>
<dbReference type="InterPro" id="IPR050823">
    <property type="entry name" value="Plant_Ser_Thr_Prot_Kinase"/>
</dbReference>
<feature type="region of interest" description="Disordered" evidence="1">
    <location>
        <begin position="343"/>
        <end position="394"/>
    </location>
</feature>
<reference evidence="4" key="1">
    <citation type="submission" date="2018-02" db="EMBL/GenBank/DDBJ databases">
        <authorList>
            <person name="Cohen D.B."/>
            <person name="Kent A.D."/>
        </authorList>
    </citation>
    <scope>NUCLEOTIDE SEQUENCE</scope>
</reference>
<organism evidence="4">
    <name type="scientific">Fagus sylvatica</name>
    <name type="common">Beechnut</name>
    <dbReference type="NCBI Taxonomy" id="28930"/>
    <lineage>
        <taxon>Eukaryota</taxon>
        <taxon>Viridiplantae</taxon>
        <taxon>Streptophyta</taxon>
        <taxon>Embryophyta</taxon>
        <taxon>Tracheophyta</taxon>
        <taxon>Spermatophyta</taxon>
        <taxon>Magnoliopsida</taxon>
        <taxon>eudicotyledons</taxon>
        <taxon>Gunneridae</taxon>
        <taxon>Pentapetalae</taxon>
        <taxon>rosids</taxon>
        <taxon>fabids</taxon>
        <taxon>Fagales</taxon>
        <taxon>Fagaceae</taxon>
        <taxon>Fagus</taxon>
    </lineage>
</organism>
<protein>
    <recommendedName>
        <fullName evidence="5">Protein kinase domain-containing protein</fullName>
    </recommendedName>
</protein>
<evidence type="ECO:0008006" key="5">
    <source>
        <dbReference type="Google" id="ProtNLM"/>
    </source>
</evidence>
<feature type="region of interest" description="Disordered" evidence="1">
    <location>
        <begin position="91"/>
        <end position="111"/>
    </location>
</feature>
<feature type="compositionally biased region" description="Basic residues" evidence="1">
    <location>
        <begin position="377"/>
        <end position="387"/>
    </location>
</feature>
<feature type="compositionally biased region" description="Polar residues" evidence="1">
    <location>
        <begin position="346"/>
        <end position="369"/>
    </location>
</feature>
<evidence type="ECO:0000313" key="4">
    <source>
        <dbReference type="EMBL" id="SPD13717.1"/>
    </source>
</evidence>
<accession>A0A2N9HHF6</accession>
<sequence>MSTINMWTYMIERRPKVWRKTGGRVIKKKKMKTGGRHTKVDGRHKRVRIPITCCPGIFRLTEELGHRSDGQTIQWLLNQVRLDLVLLPDSDSSSRKTRPGRNSGSTNSVPPRLLLPVKMEEDGFSLELDHKAVALPPRPTGISVAVAVVVDDHRIVAVIGFDRPTHRLAPSFLLVSLVHQGSLPLPWSTRMKVALGAAKGLAFLHEEAEKPVIYRDFKTSNILLDADYNAKLLDFGLAKDGPEDGKTHVSTRVMGTYGYAAPEPHLGERQRFYRLLDPRFEGRFSTKGSQKALQLAGHRLSPDPKARPLMSEVVEALKPLPNLKDMACSSSYFQGMQAERMGSYPNIRNGSRMQTGLSKNGQPARSLSIPNGPHASPYHHHHLHRSPKPSVSKP</sequence>
<proteinExistence type="predicted"/>
<name>A0A2N9HHF6_FAGSY</name>
<gene>
    <name evidence="4" type="ORF">FSB_LOCUS41599</name>
</gene>
<dbReference type="Pfam" id="PF03634">
    <property type="entry name" value="TCP"/>
    <property type="match status" value="1"/>
</dbReference>
<evidence type="ECO:0000259" key="2">
    <source>
        <dbReference type="PROSITE" id="PS50011"/>
    </source>
</evidence>
<dbReference type="InterPro" id="IPR000719">
    <property type="entry name" value="Prot_kinase_dom"/>
</dbReference>
<dbReference type="GO" id="GO:0004672">
    <property type="term" value="F:protein kinase activity"/>
    <property type="evidence" value="ECO:0007669"/>
    <property type="project" value="InterPro"/>
</dbReference>
<dbReference type="PROSITE" id="PS00108">
    <property type="entry name" value="PROTEIN_KINASE_ST"/>
    <property type="match status" value="1"/>
</dbReference>
<dbReference type="Pfam" id="PF00069">
    <property type="entry name" value="Pkinase"/>
    <property type="match status" value="1"/>
</dbReference>
<dbReference type="PANTHER" id="PTHR45621">
    <property type="entry name" value="OS01G0588500 PROTEIN-RELATED"/>
    <property type="match status" value="1"/>
</dbReference>